<name>A0ACC5KWS6_SALER</name>
<accession>A0ACC5KWS6</accession>
<dbReference type="EMBL" id="AAGWGZ020000002">
    <property type="protein sequence ID" value="MBA3088814.1"/>
    <property type="molecule type" value="Genomic_DNA"/>
</dbReference>
<reference evidence="1" key="1">
    <citation type="submission" date="2018-07" db="EMBL/GenBank/DDBJ databases">
        <authorList>
            <consortium name="PulseNet: The National Subtyping Network for Foodborne Disease Surveillance"/>
            <person name="Tarr C.L."/>
            <person name="Trees E."/>
            <person name="Katz L.S."/>
            <person name="Carleton-Romer H.A."/>
            <person name="Stroika S."/>
            <person name="Kucerova Z."/>
            <person name="Roache K.F."/>
            <person name="Sabol A.L."/>
            <person name="Besser J."/>
            <person name="Gerner-Smidt P."/>
        </authorList>
    </citation>
    <scope>NUCLEOTIDE SEQUENCE</scope>
    <source>
        <strain evidence="1">08-0470</strain>
    </source>
</reference>
<organism evidence="1 2">
    <name type="scientific">Salmonella enterica</name>
    <name type="common">Salmonella choleraesuis</name>
    <dbReference type="NCBI Taxonomy" id="28901"/>
    <lineage>
        <taxon>Bacteria</taxon>
        <taxon>Pseudomonadati</taxon>
        <taxon>Pseudomonadota</taxon>
        <taxon>Gammaproteobacteria</taxon>
        <taxon>Enterobacterales</taxon>
        <taxon>Enterobacteriaceae</taxon>
        <taxon>Salmonella</taxon>
    </lineage>
</organism>
<sequence>MAITTGKEYAATGISDCELCRPLLERYPALLLLFLTARSDDVDRLPGLGIGWRR</sequence>
<proteinExistence type="predicted"/>
<comment type="caution">
    <text evidence="1">The sequence shown here is derived from an EMBL/GenBank/DDBJ whole genome shotgun (WGS) entry which is preliminary data.</text>
</comment>
<dbReference type="Proteomes" id="UP000839906">
    <property type="component" value="Unassembled WGS sequence"/>
</dbReference>
<evidence type="ECO:0000313" key="2">
    <source>
        <dbReference type="Proteomes" id="UP000839906"/>
    </source>
</evidence>
<protein>
    <submittedName>
        <fullName evidence="1">Uncharacterized protein</fullName>
    </submittedName>
</protein>
<gene>
    <name evidence="1" type="ORF">CBX34_001320</name>
</gene>
<evidence type="ECO:0000313" key="1">
    <source>
        <dbReference type="EMBL" id="MBA3088814.1"/>
    </source>
</evidence>